<keyword evidence="6" id="KW-0808">Transferase</keyword>
<comment type="catalytic activity">
    <reaction evidence="1">
        <text>ATP + protein L-histidine = ADP + protein N-phospho-L-histidine.</text>
        <dbReference type="EC" id="2.7.13.3"/>
    </reaction>
</comment>
<feature type="transmembrane region" description="Helical" evidence="12">
    <location>
        <begin position="12"/>
        <end position="34"/>
    </location>
</feature>
<evidence type="ECO:0000256" key="11">
    <source>
        <dbReference type="ARBA" id="ARBA00023136"/>
    </source>
</evidence>
<evidence type="ECO:0000256" key="9">
    <source>
        <dbReference type="ARBA" id="ARBA00022989"/>
    </source>
</evidence>
<evidence type="ECO:0000256" key="2">
    <source>
        <dbReference type="ARBA" id="ARBA00004651"/>
    </source>
</evidence>
<dbReference type="PANTHER" id="PTHR45453">
    <property type="entry name" value="PHOSPHATE REGULON SENSOR PROTEIN PHOR"/>
    <property type="match status" value="1"/>
</dbReference>
<keyword evidence="10" id="KW-0902">Two-component regulatory system</keyword>
<dbReference type="Gene3D" id="3.30.565.10">
    <property type="entry name" value="Histidine kinase-like ATPase, C-terminal domain"/>
    <property type="match status" value="1"/>
</dbReference>
<keyword evidence="5" id="KW-0597">Phosphoprotein</keyword>
<dbReference type="PROSITE" id="PS50109">
    <property type="entry name" value="HIS_KIN"/>
    <property type="match status" value="1"/>
</dbReference>
<dbReference type="InterPro" id="IPR005467">
    <property type="entry name" value="His_kinase_dom"/>
</dbReference>
<comment type="caution">
    <text evidence="14">The sequence shown here is derived from an EMBL/GenBank/DDBJ whole genome shotgun (WGS) entry which is preliminary data.</text>
</comment>
<accession>A0A2N5NEJ7</accession>
<feature type="transmembrane region" description="Helical" evidence="12">
    <location>
        <begin position="159"/>
        <end position="178"/>
    </location>
</feature>
<dbReference type="Pfam" id="PF00512">
    <property type="entry name" value="HisKA"/>
    <property type="match status" value="1"/>
</dbReference>
<name>A0A2N5NEJ7_MEDGN</name>
<protein>
    <recommendedName>
        <fullName evidence="3">histidine kinase</fullName>
        <ecNumber evidence="3">2.7.13.3</ecNumber>
    </recommendedName>
</protein>
<dbReference type="AlphaFoldDB" id="A0A2N5NEJ7"/>
<keyword evidence="11 12" id="KW-0472">Membrane</keyword>
<sequence>MRNFGKFISKHFFIYLSVVIFIVIFDLLIFFLTFNGTVNSISKDNPVQTIEKVSNNLTIQNGEYILSNKCQKDLITDNIWGIVINNNGNVVWQYNLPEEIPLKYSLQDVASFSKGYINDYPVFTWKQENDLLVLGYPKNSYSKFMTNYLPLSAIQKTPLILLIMLVSNIAILFIVYYLSKRNVMLKISPILNGIDKLSHGETVTLNINGELEEIGNRINETSLQLKKQNQARANWISGVSHDIRTPLSMIMGYADRISSSLNVEENARKQANIIKIQSVKIKNLVQDLNLVSQLNYNVQPLQQTPVHLCKIIREIVVEYLNSDINNKFEFELNLDRNAEQITIIGDERLLCRAIQNIISNSINHNENGCMISVSLGLHENNLTLVISDNGKGLSEEELQKIQSTPHYLQSTDDRLDLRHGLGLLLVKEIISIHKGNVSISSALNKGFSTTISLPIKNQ</sequence>
<dbReference type="PANTHER" id="PTHR45453:SF2">
    <property type="entry name" value="HISTIDINE KINASE"/>
    <property type="match status" value="1"/>
</dbReference>
<reference evidence="14 15" key="1">
    <citation type="journal article" date="2017" name="Genome Med.">
        <title>A novel Ruminococcus gnavus clade enriched in inflammatory bowel disease patients.</title>
        <authorList>
            <person name="Hall A.B."/>
            <person name="Yassour M."/>
            <person name="Sauk J."/>
            <person name="Garner A."/>
            <person name="Jiang X."/>
            <person name="Arthur T."/>
            <person name="Lagoudas G.K."/>
            <person name="Vatanen T."/>
            <person name="Fornelos N."/>
            <person name="Wilson R."/>
            <person name="Bertha M."/>
            <person name="Cohen M."/>
            <person name="Garber J."/>
            <person name="Khalili H."/>
            <person name="Gevers D."/>
            <person name="Ananthakrishnan A.N."/>
            <person name="Kugathasan S."/>
            <person name="Lander E.S."/>
            <person name="Blainey P."/>
            <person name="Vlamakis H."/>
            <person name="Xavier R.J."/>
            <person name="Huttenhower C."/>
        </authorList>
    </citation>
    <scope>NUCLEOTIDE SEQUENCE [LARGE SCALE GENOMIC DNA]</scope>
    <source>
        <strain evidence="14 15">RJX1118</strain>
    </source>
</reference>
<evidence type="ECO:0000259" key="13">
    <source>
        <dbReference type="PROSITE" id="PS50109"/>
    </source>
</evidence>
<proteinExistence type="predicted"/>
<evidence type="ECO:0000256" key="5">
    <source>
        <dbReference type="ARBA" id="ARBA00022553"/>
    </source>
</evidence>
<dbReference type="GO" id="GO:0016036">
    <property type="term" value="P:cellular response to phosphate starvation"/>
    <property type="evidence" value="ECO:0007669"/>
    <property type="project" value="TreeGrafter"/>
</dbReference>
<evidence type="ECO:0000256" key="4">
    <source>
        <dbReference type="ARBA" id="ARBA00022475"/>
    </source>
</evidence>
<dbReference type="GO" id="GO:0000155">
    <property type="term" value="F:phosphorelay sensor kinase activity"/>
    <property type="evidence" value="ECO:0007669"/>
    <property type="project" value="InterPro"/>
</dbReference>
<dbReference type="Gene3D" id="1.10.287.130">
    <property type="match status" value="1"/>
</dbReference>
<dbReference type="RefSeq" id="WP_101880260.1">
    <property type="nucleotide sequence ID" value="NZ_NIHM01000029.1"/>
</dbReference>
<dbReference type="CDD" id="cd00082">
    <property type="entry name" value="HisKA"/>
    <property type="match status" value="1"/>
</dbReference>
<dbReference type="SMART" id="SM00387">
    <property type="entry name" value="HATPase_c"/>
    <property type="match status" value="1"/>
</dbReference>
<dbReference type="GO" id="GO:0005886">
    <property type="term" value="C:plasma membrane"/>
    <property type="evidence" value="ECO:0007669"/>
    <property type="project" value="UniProtKB-SubCell"/>
</dbReference>
<dbReference type="InterPro" id="IPR036890">
    <property type="entry name" value="HATPase_C_sf"/>
</dbReference>
<dbReference type="SMART" id="SM00388">
    <property type="entry name" value="HisKA"/>
    <property type="match status" value="1"/>
</dbReference>
<evidence type="ECO:0000256" key="10">
    <source>
        <dbReference type="ARBA" id="ARBA00023012"/>
    </source>
</evidence>
<dbReference type="PRINTS" id="PR00344">
    <property type="entry name" value="BCTRLSENSOR"/>
</dbReference>
<dbReference type="InterPro" id="IPR036097">
    <property type="entry name" value="HisK_dim/P_sf"/>
</dbReference>
<keyword evidence="4" id="KW-1003">Cell membrane</keyword>
<dbReference type="InterPro" id="IPR003661">
    <property type="entry name" value="HisK_dim/P_dom"/>
</dbReference>
<evidence type="ECO:0000256" key="8">
    <source>
        <dbReference type="ARBA" id="ARBA00022777"/>
    </source>
</evidence>
<dbReference type="InterPro" id="IPR003594">
    <property type="entry name" value="HATPase_dom"/>
</dbReference>
<comment type="subcellular location">
    <subcellularLocation>
        <location evidence="2">Cell membrane</location>
        <topology evidence="2">Multi-pass membrane protein</topology>
    </subcellularLocation>
</comment>
<evidence type="ECO:0000256" key="1">
    <source>
        <dbReference type="ARBA" id="ARBA00000085"/>
    </source>
</evidence>
<dbReference type="SUPFAM" id="SSF47384">
    <property type="entry name" value="Homodimeric domain of signal transducing histidine kinase"/>
    <property type="match status" value="1"/>
</dbReference>
<dbReference type="InterPro" id="IPR050351">
    <property type="entry name" value="BphY/WalK/GraS-like"/>
</dbReference>
<evidence type="ECO:0000313" key="14">
    <source>
        <dbReference type="EMBL" id="PLT52580.1"/>
    </source>
</evidence>
<feature type="domain" description="Histidine kinase" evidence="13">
    <location>
        <begin position="238"/>
        <end position="457"/>
    </location>
</feature>
<evidence type="ECO:0000256" key="12">
    <source>
        <dbReference type="SAM" id="Phobius"/>
    </source>
</evidence>
<dbReference type="SUPFAM" id="SSF55874">
    <property type="entry name" value="ATPase domain of HSP90 chaperone/DNA topoisomerase II/histidine kinase"/>
    <property type="match status" value="1"/>
</dbReference>
<organism evidence="14 15">
    <name type="scientific">Mediterraneibacter gnavus</name>
    <name type="common">Ruminococcus gnavus</name>
    <dbReference type="NCBI Taxonomy" id="33038"/>
    <lineage>
        <taxon>Bacteria</taxon>
        <taxon>Bacillati</taxon>
        <taxon>Bacillota</taxon>
        <taxon>Clostridia</taxon>
        <taxon>Lachnospirales</taxon>
        <taxon>Lachnospiraceae</taxon>
        <taxon>Mediterraneibacter</taxon>
    </lineage>
</organism>
<dbReference type="Proteomes" id="UP000234849">
    <property type="component" value="Unassembled WGS sequence"/>
</dbReference>
<keyword evidence="8 14" id="KW-0418">Kinase</keyword>
<evidence type="ECO:0000256" key="3">
    <source>
        <dbReference type="ARBA" id="ARBA00012438"/>
    </source>
</evidence>
<evidence type="ECO:0000313" key="15">
    <source>
        <dbReference type="Proteomes" id="UP000234849"/>
    </source>
</evidence>
<keyword evidence="7 12" id="KW-0812">Transmembrane</keyword>
<keyword evidence="9 12" id="KW-1133">Transmembrane helix</keyword>
<gene>
    <name evidence="14" type="ORF">CDL18_14300</name>
</gene>
<dbReference type="EC" id="2.7.13.3" evidence="3"/>
<dbReference type="InterPro" id="IPR004358">
    <property type="entry name" value="Sig_transdc_His_kin-like_C"/>
</dbReference>
<evidence type="ECO:0000256" key="7">
    <source>
        <dbReference type="ARBA" id="ARBA00022692"/>
    </source>
</evidence>
<dbReference type="EMBL" id="NIHM01000029">
    <property type="protein sequence ID" value="PLT52580.1"/>
    <property type="molecule type" value="Genomic_DNA"/>
</dbReference>
<dbReference type="Pfam" id="PF02518">
    <property type="entry name" value="HATPase_c"/>
    <property type="match status" value="1"/>
</dbReference>
<evidence type="ECO:0000256" key="6">
    <source>
        <dbReference type="ARBA" id="ARBA00022679"/>
    </source>
</evidence>
<dbReference type="GO" id="GO:0004721">
    <property type="term" value="F:phosphoprotein phosphatase activity"/>
    <property type="evidence" value="ECO:0007669"/>
    <property type="project" value="TreeGrafter"/>
</dbReference>